<dbReference type="EMBL" id="FNCQ01000011">
    <property type="protein sequence ID" value="SDG86576.1"/>
    <property type="molecule type" value="Genomic_DNA"/>
</dbReference>
<evidence type="ECO:0000313" key="1">
    <source>
        <dbReference type="EMBL" id="SDG86576.1"/>
    </source>
</evidence>
<reference evidence="2" key="1">
    <citation type="submission" date="2016-10" db="EMBL/GenBank/DDBJ databases">
        <authorList>
            <person name="Varghese N."/>
            <person name="Submissions S."/>
        </authorList>
    </citation>
    <scope>NUCLEOTIDE SEQUENCE [LARGE SCALE GENOMIC DNA]</scope>
    <source>
        <strain evidence="2">BP1-148</strain>
    </source>
</reference>
<gene>
    <name evidence="1" type="ORF">SAMN04487901_11151</name>
</gene>
<name>A0A1G7XR31_9BACT</name>
<dbReference type="InterPro" id="IPR014867">
    <property type="entry name" value="Spore_coat_CotH_CotH2/3/7"/>
</dbReference>
<dbReference type="Pfam" id="PF08757">
    <property type="entry name" value="CotH"/>
    <property type="match status" value="1"/>
</dbReference>
<organism evidence="1 2">
    <name type="scientific">Prevotella communis</name>
    <dbReference type="NCBI Taxonomy" id="2913614"/>
    <lineage>
        <taxon>Bacteria</taxon>
        <taxon>Pseudomonadati</taxon>
        <taxon>Bacteroidota</taxon>
        <taxon>Bacteroidia</taxon>
        <taxon>Bacteroidales</taxon>
        <taxon>Prevotellaceae</taxon>
        <taxon>Prevotella</taxon>
    </lineage>
</organism>
<dbReference type="PANTHER" id="PTHR40050:SF1">
    <property type="entry name" value="INNER SPORE COAT PROTEIN H"/>
    <property type="match status" value="1"/>
</dbReference>
<accession>A0A1G7XR31</accession>
<dbReference type="STRING" id="645274.SAMN04487901_11151"/>
<dbReference type="AlphaFoldDB" id="A0A1G7XR31"/>
<protein>
    <submittedName>
        <fullName evidence="1">CotH protein</fullName>
    </submittedName>
</protein>
<sequence>MKDVLLTILLCLFATEVPADSWDEGNFKPYNTDVVLEKTNLPILFINTRDEAGHTTAIHKDYRVAVRMKIINNADGVNYGDTVAHSGQTTDYEGWVGIKYRGSSSFYDSDKKPYGFRTLKTADVNGKKEKVKLLGLPEDNNWVLLAPYHDRSLIRDPLVYQLSRPYFEFTPKCKFCEIIVDGIYYGVYILCEKPSKGKNRLNFTAPGDSGDELTGDYMVEIDRDNEPHFVLKYKMYDHDICAKYHFPEYEEISSEQMAYIKQRFDELEDVLGSDGFADKENGYSKYIDVENFINYQLMTEFCQNPDGYRLSTYIYKRRDSVDPRFKITPWDYNMTFGNNIAAGDFLYEQWVYEKGQKAGLLGKLPVPFWWKRLTEDEAYWKRMKERWAELRTSTLSDQHVTEIMDSLVNEVTIGGACERNYQAWPIWDKEIPLAPTTATNYDEEIALMREWTKKQVAWIDEQLGFDPTGVISIQNVPFVKRKDNDDWYDLQGRKFATKPTARGIYIHQGKLAGNQF</sequence>
<keyword evidence="2" id="KW-1185">Reference proteome</keyword>
<dbReference type="RefSeq" id="WP_091818142.1">
    <property type="nucleotide sequence ID" value="NZ_FNCQ01000011.1"/>
</dbReference>
<evidence type="ECO:0000313" key="2">
    <source>
        <dbReference type="Proteomes" id="UP000198779"/>
    </source>
</evidence>
<dbReference type="Proteomes" id="UP000198779">
    <property type="component" value="Unassembled WGS sequence"/>
</dbReference>
<proteinExistence type="predicted"/>
<dbReference type="PANTHER" id="PTHR40050">
    <property type="entry name" value="INNER SPORE COAT PROTEIN H"/>
    <property type="match status" value="1"/>
</dbReference>